<feature type="signal peptide" evidence="4">
    <location>
        <begin position="1"/>
        <end position="20"/>
    </location>
</feature>
<dbReference type="InterPro" id="IPR028082">
    <property type="entry name" value="Peripla_BP_I"/>
</dbReference>
<feature type="chain" id="PRO_5011469309" evidence="4">
    <location>
        <begin position="21"/>
        <end position="398"/>
    </location>
</feature>
<evidence type="ECO:0000313" key="7">
    <source>
        <dbReference type="Proteomes" id="UP000199167"/>
    </source>
</evidence>
<dbReference type="GO" id="GO:0006865">
    <property type="term" value="P:amino acid transport"/>
    <property type="evidence" value="ECO:0007669"/>
    <property type="project" value="UniProtKB-KW"/>
</dbReference>
<keyword evidence="7" id="KW-1185">Reference proteome</keyword>
<dbReference type="RefSeq" id="WP_089990989.1">
    <property type="nucleotide sequence ID" value="NZ_FOIZ01000001.1"/>
</dbReference>
<sequence length="398" mass="39959">MKKLLMASAATALIAGGALADGHATDVKIGVILGFTGPLESITPAMGAGAELAMAEVTESGMLLDGATVTSVRGDSTCIDSGAATAAAERLITSDGVNAIMGADCSGVTGAILQNVARPNGVVMISPSATSPGLSTAEDDGLFFRTAPSDARQGVIMTDILTDRGFTNVALTYTNNDYGKGLADAFQAAFEERGGTVTISAAHEDGKADYSAEVGALAAAGGEVLVVAGYVDQGGSGVIRAALDTGAFDTFYVPDGMVGEKLNENFGGEMNGSFGAYPGTDNAGAGKFVELAEAAGFDGTGAFAPESYDAAALIMLAMQAAGSADSADFKDHVFDVANAPGVEIMPGELGKALELLKAGEDIDYVGASAVELIGPGESAGNYQEVEFADGVYSTIGYR</sequence>
<dbReference type="Gene3D" id="3.40.50.2300">
    <property type="match status" value="2"/>
</dbReference>
<dbReference type="Pfam" id="PF13458">
    <property type="entry name" value="Peripla_BP_6"/>
    <property type="match status" value="1"/>
</dbReference>
<dbReference type="CDD" id="cd06346">
    <property type="entry name" value="PBP1_ABC_ligand_binding-like"/>
    <property type="match status" value="1"/>
</dbReference>
<dbReference type="InterPro" id="IPR028081">
    <property type="entry name" value="Leu-bd"/>
</dbReference>
<evidence type="ECO:0000313" key="6">
    <source>
        <dbReference type="EMBL" id="SEW09122.1"/>
    </source>
</evidence>
<feature type="domain" description="Leucine-binding protein" evidence="5">
    <location>
        <begin position="27"/>
        <end position="331"/>
    </location>
</feature>
<dbReference type="PANTHER" id="PTHR30483:SF6">
    <property type="entry name" value="PERIPLASMIC BINDING PROTEIN OF ABC TRANSPORTER FOR NATURAL AMINO ACIDS"/>
    <property type="match status" value="1"/>
</dbReference>
<evidence type="ECO:0000256" key="4">
    <source>
        <dbReference type="SAM" id="SignalP"/>
    </source>
</evidence>
<dbReference type="STRING" id="364200.SAMN04488515_1003"/>
<evidence type="ECO:0000256" key="3">
    <source>
        <dbReference type="ARBA" id="ARBA00022970"/>
    </source>
</evidence>
<evidence type="ECO:0000259" key="5">
    <source>
        <dbReference type="Pfam" id="PF13458"/>
    </source>
</evidence>
<evidence type="ECO:0000256" key="1">
    <source>
        <dbReference type="ARBA" id="ARBA00010062"/>
    </source>
</evidence>
<dbReference type="AlphaFoldDB" id="A0A1I0P4K3"/>
<name>A0A1I0P4K3_9RHOB</name>
<dbReference type="Proteomes" id="UP000199167">
    <property type="component" value="Unassembled WGS sequence"/>
</dbReference>
<accession>A0A1I0P4K3</accession>
<gene>
    <name evidence="6" type="ORF">SAMN04488515_1003</name>
</gene>
<proteinExistence type="inferred from homology"/>
<dbReference type="EMBL" id="FOIZ01000001">
    <property type="protein sequence ID" value="SEW09122.1"/>
    <property type="molecule type" value="Genomic_DNA"/>
</dbReference>
<keyword evidence="3" id="KW-0813">Transport</keyword>
<dbReference type="PANTHER" id="PTHR30483">
    <property type="entry name" value="LEUCINE-SPECIFIC-BINDING PROTEIN"/>
    <property type="match status" value="1"/>
</dbReference>
<dbReference type="InterPro" id="IPR051010">
    <property type="entry name" value="BCAA_transport"/>
</dbReference>
<keyword evidence="3" id="KW-0029">Amino-acid transport</keyword>
<dbReference type="SUPFAM" id="SSF53822">
    <property type="entry name" value="Periplasmic binding protein-like I"/>
    <property type="match status" value="1"/>
</dbReference>
<reference evidence="6 7" key="1">
    <citation type="submission" date="2016-10" db="EMBL/GenBank/DDBJ databases">
        <authorList>
            <person name="de Groot N.N."/>
        </authorList>
    </citation>
    <scope>NUCLEOTIDE SEQUENCE [LARGE SCALE GENOMIC DNA]</scope>
    <source>
        <strain evidence="6 7">DSM 17925</strain>
    </source>
</reference>
<keyword evidence="2 4" id="KW-0732">Signal</keyword>
<organism evidence="6 7">
    <name type="scientific">Cognatiyoonia koreensis</name>
    <dbReference type="NCBI Taxonomy" id="364200"/>
    <lineage>
        <taxon>Bacteria</taxon>
        <taxon>Pseudomonadati</taxon>
        <taxon>Pseudomonadota</taxon>
        <taxon>Alphaproteobacteria</taxon>
        <taxon>Rhodobacterales</taxon>
        <taxon>Paracoccaceae</taxon>
        <taxon>Cognatiyoonia</taxon>
    </lineage>
</organism>
<evidence type="ECO:0000256" key="2">
    <source>
        <dbReference type="ARBA" id="ARBA00022729"/>
    </source>
</evidence>
<dbReference type="OrthoDB" id="7337537at2"/>
<protein>
    <submittedName>
        <fullName evidence="6">Amino acid/amide ABC transporter substrate-binding protein, HAAT family</fullName>
    </submittedName>
</protein>
<comment type="similarity">
    <text evidence="1">Belongs to the leucine-binding protein family.</text>
</comment>